<feature type="region of interest" description="Disordered" evidence="1">
    <location>
        <begin position="1809"/>
        <end position="1905"/>
    </location>
</feature>
<feature type="compositionally biased region" description="Basic and acidic residues" evidence="1">
    <location>
        <begin position="954"/>
        <end position="1018"/>
    </location>
</feature>
<feature type="region of interest" description="Disordered" evidence="1">
    <location>
        <begin position="809"/>
        <end position="1024"/>
    </location>
</feature>
<feature type="region of interest" description="Disordered" evidence="1">
    <location>
        <begin position="1662"/>
        <end position="1696"/>
    </location>
</feature>
<dbReference type="SUPFAM" id="SSF50978">
    <property type="entry name" value="WD40 repeat-like"/>
    <property type="match status" value="1"/>
</dbReference>
<feature type="compositionally biased region" description="Basic and acidic residues" evidence="1">
    <location>
        <begin position="842"/>
        <end position="867"/>
    </location>
</feature>
<feature type="compositionally biased region" description="Basic and acidic residues" evidence="1">
    <location>
        <begin position="1332"/>
        <end position="1363"/>
    </location>
</feature>
<sequence>MNPAWGGRGRASRGRVRGWRGGGPPRGGGSRRGGGLCLFPQHTEYLNNIRGRRGNYHGPSEHFNQMYPSHSSEPPSWAHFRDRYNHGLLPDYTPQQGPHHRRPFLSPPHFHQSPVRPSSPLPGSEEYMQRDISEKSAFLKRQLELEEPSAVDNNLSTNNIFDQSICDYIGDDFSSDTASENFCDNPFAQNKSENVDTCSTDVPNKCDEQTVTKSVASPRRNKKSVKRLKQQEEMLSVEEIHNKIINHIANLSHEKKMNFLNQSGPSGYDTAVQQITRQKRLELSKALRDICKDKFKETENTSQVIQAIIPDFDIKIEELPREVVEQLSSTLDEDIEGHVQNISVDPELMFQQAANMLNTMLDLEDAGKSDFNFVEGESTLDSSNFYPILQDINTEETDTLQNTKDSNYMETMPSDTAQIHSSSNTSYNKTVVSSSTMNYDNISTSCKLSPDNFSPALSVNFPTPPPVMYGVPPPPQTLLDCQPPDIEELSFPNSLISPDDNFDTMEQTNKNQYYSPENVSSENSLPPTTTFNETQYYSPGNTSESSLPATSVFDDLPVKQNISKSNYVDQPSLSSPLNIDEVSHILQSASHPFDPTENQTSKQNFDLDATVNSNLMQTNELAYSSLPKQQDFIEHTQEYFPLSSTEMSDILLPPPNPPALQTSSVEEEKAIILSNMQVSSPLLTCKSINENQNSQLSDVLTEAAELEACLAQSGTEFNYMDMNTSKKATTSSDIPASDKQNVFEDSQNNKLLTTDSEDKNKASLTEPLLKIRKDISVIKSLNELSEKSNELVGKRKENNEDLQEIKNLQKTDSEMKEEKTQGDKDELVDDQEINLENTGEETCSKTEINKNNKERVEEGSNRKEKLTESTTADNLQNTTSATEKYKEEHLTVKKAKSRSKSKEKEENSKSSKTKKKTVDEKTSEEKNKEKSSKSQFNDEHPASAETYSQRFGRSRYDLHHSQKFDTEYRRKTISDEERCRRSDRDRSSEKHSDSFKCHNSDPESHHYSKYQMERDDTRHAKRYYHDPYPYRNEYAEYKSDYFNSQKYNYASEYYAQPESRYVPESFDPNLNHSASQKYRSKRERQRKKRSKKRKKRRNRSACSFTSISSSERHSSLSSHKRSKHKIKHVDSLNADEKSAQKSNLKPLKERIQMLCEFKFNRKRESSFSDYEMDRKIKSEPISPDSSREISPERCRSIEKMSFKKEVDADDLREALNNKLLSKLPCTINDTIKNTDSLVIPTNKSCSERINVENSQREKESQRSILSQNENVAETTLESEKHVKSQSAKLASAGISNNTKVISATKKPNETASKSAKSSIKLVDDNMNQKSDSNNKPKLSESKKPDQRPWKSPGEKKFMMEHLQKNPQSEEPNVNVSKMNIDSNDDTVKIKDVPDGSVLKSKIVEDELKAESVSEKSNSKPVPKVPKKDGFDKNSKTVEIKNGQIETVSQGSSSIESSCHPEKSVEVSSMSSQDELKINETDTAHQSKSSLDNIESGKIEASVQKSSDVETTTSAESTNSIELPTTSCKVSELTSNVSEDSKLTIESNSKSEDLKTSSNKHRNKTRSHSKTKEMEILNSAEVSSTSDTTTKFTKKSTTVVETISKSKSRIKHSALLPLKEGVHDFPRSEVNTPVEFKCVSPIISKVDVSITKERMFVTTFTQTETSIEDDKDDSHKKDLKRDKKHSSNKSDKHKLPKYATASIQTNINNVHTFTQTQNVRGKNVQVQIDLGNPKTSSKKSNHVQTDPVVILENIEEIDEFNDKSKSLDKSHRKILKAVRRKKTVERMIDLDKEIERLTKMRQNLYKLLNVNSDSDSDDCSENHTIKTNTEKHLKESDTSNKDKHCHVSARSKLDCNKKDSKLKSNKKSSTDIEKTHRTSITPDLIDNHTLNKKSRLRKTRKEHSDKTEEIYLEKCKEEKSSIKEVHLDTEVSSKDANETKVSPTKNDRNTDVKSNKQIKIEKDSEDTNFADNCVTNVSTKAQLKQLIQGTNELGETNINENLTNNKQLNVEKVETNTKSDKLILKIKGYAVKQNQINVENTKIDVHLSGESELDETIRSTRSRNKKHSSPTPEGVIEEKPESRRRQRRKTEPEVIVETNSTNNKNDQIVSTKNDQIVSTKNDQIVSTKNETSKKRRRRKTEMGNSNEKEKSLDENQYSKSKQKSDECVLSNQSAENKNSLKVVLKPKSLKRKLETSKEDEISSKRNKISIESEDENCSINELIKKTNNEKSSINLELDMGSKLRKREKVKEENKSNTRKSKNLQSKVPDAKEKVPCEESNTKKSKNPQCKVHDTEEKVPCEDSIKVDDVSTAEHTDQQLNIVETTTPNNSTPHENEAVSAQKDDVQNETAPLSETSNVEQDETLNTSKETVIEESKPLEQPRKRKRTDSAELDSTVDASNILQSKKTKKSKSTTESPIDKEGGSPKKKKKYPFSGVKSGYTSRTKRRKSSSDMSSKGSPVSRNKVLTETPKEDLFEHDIKSSIVKLTRYSLSQLKQMKEELLNKSDIKESNSEEEIGSPILKVQGQEDIDLLGKNFTCKLGSSPDSYDLKIVSVKPSNILSTEDLHVISEDESSSIQNSKAKPSDNAKLQNKQNKKEISETTLKTTVNDHQDNEDISKSVATSKIENGNEVKVADRCSVETVHKDEEYRMDFGKFTGAILVIRVIDSTIISASDRGKVFYFNMLNGDLTNTVDVSKFAITSMIVTKRNDTNLIYTGSLDSCINVLNFHSREIIKNENISEPVQCMEYAWHYVFIGSDRGSLIRYNLNTEKVEDTIKISDTNVLVMRATQEGPRKVLVVATRNAAVSVRDALSGLLLRTLETPFFPTVYTLLFDRNLIYCGTSQHDILVYTFEDGQLIFKHEATKSKGVVCMRIVGSLLFAGCYNGNIYVYNTKTNVHLGTMNGPGGLMLSMEIVDNKIIVGTKSSNFRAWRIPQKYLDQM</sequence>
<name>A0A8K0DER0_IGNLU</name>
<feature type="compositionally biased region" description="Polar residues" evidence="1">
    <location>
        <begin position="2573"/>
        <end position="2591"/>
    </location>
</feature>
<feature type="compositionally biased region" description="Polar residues" evidence="1">
    <location>
        <begin position="2346"/>
        <end position="2368"/>
    </location>
</feature>
<feature type="compositionally biased region" description="Basic and acidic residues" evidence="1">
    <location>
        <begin position="2289"/>
        <end position="2315"/>
    </location>
</feature>
<feature type="compositionally biased region" description="Polar residues" evidence="1">
    <location>
        <begin position="2096"/>
        <end position="2128"/>
    </location>
</feature>
<evidence type="ECO:0000313" key="2">
    <source>
        <dbReference type="EMBL" id="KAF2904778.1"/>
    </source>
</evidence>
<feature type="compositionally biased region" description="Polar residues" evidence="1">
    <location>
        <begin position="1502"/>
        <end position="1537"/>
    </location>
</feature>
<proteinExistence type="predicted"/>
<feature type="compositionally biased region" description="Basic residues" evidence="1">
    <location>
        <begin position="1889"/>
        <end position="1900"/>
    </location>
</feature>
<feature type="compositionally biased region" description="Basic and acidic residues" evidence="1">
    <location>
        <begin position="1925"/>
        <end position="1937"/>
    </location>
</feature>
<feature type="region of interest" description="Disordered" evidence="1">
    <location>
        <begin position="89"/>
        <end position="125"/>
    </location>
</feature>
<dbReference type="InterPro" id="IPR042622">
    <property type="entry name" value="Znf106"/>
</dbReference>
<reference evidence="2" key="1">
    <citation type="submission" date="2019-08" db="EMBL/GenBank/DDBJ databases">
        <title>The genome of the North American firefly Photinus pyralis.</title>
        <authorList>
            <consortium name="Photinus pyralis genome working group"/>
            <person name="Fallon T.R."/>
            <person name="Sander Lower S.E."/>
            <person name="Weng J.-K."/>
        </authorList>
    </citation>
    <scope>NUCLEOTIDE SEQUENCE</scope>
    <source>
        <strain evidence="2">TRF0915ILg1</strain>
        <tissue evidence="2">Whole body</tissue>
    </source>
</reference>
<feature type="region of interest" description="Disordered" evidence="1">
    <location>
        <begin position="1925"/>
        <end position="1958"/>
    </location>
</feature>
<feature type="compositionally biased region" description="Basic and acidic residues" evidence="1">
    <location>
        <begin position="1944"/>
        <end position="1958"/>
    </location>
</feature>
<protein>
    <submittedName>
        <fullName evidence="2">Uncharacterized protein</fullName>
    </submittedName>
</protein>
<feature type="compositionally biased region" description="Basic and acidic residues" evidence="1">
    <location>
        <begin position="1850"/>
        <end position="1875"/>
    </location>
</feature>
<feature type="compositionally biased region" description="Basic and acidic residues" evidence="1">
    <location>
        <begin position="809"/>
        <end position="825"/>
    </location>
</feature>
<feature type="compositionally biased region" description="Basic and acidic residues" evidence="1">
    <location>
        <begin position="2267"/>
        <end position="2280"/>
    </location>
</feature>
<feature type="compositionally biased region" description="Basic and acidic residues" evidence="1">
    <location>
        <begin position="1425"/>
        <end position="1438"/>
    </location>
</feature>
<feature type="region of interest" description="Disordered" evidence="1">
    <location>
        <begin position="2570"/>
        <end position="2608"/>
    </location>
</feature>
<feature type="compositionally biased region" description="Basic and acidic residues" evidence="1">
    <location>
        <begin position="1538"/>
        <end position="1554"/>
    </location>
</feature>
<dbReference type="GO" id="GO:0005829">
    <property type="term" value="C:cytosol"/>
    <property type="evidence" value="ECO:0007669"/>
    <property type="project" value="TreeGrafter"/>
</dbReference>
<dbReference type="InterPro" id="IPR015943">
    <property type="entry name" value="WD40/YVTN_repeat-like_dom_sf"/>
</dbReference>
<feature type="compositionally biased region" description="Polar residues" evidence="1">
    <location>
        <begin position="1443"/>
        <end position="1456"/>
    </location>
</feature>
<feature type="region of interest" description="Disordered" evidence="1">
    <location>
        <begin position="1300"/>
        <end position="1589"/>
    </location>
</feature>
<feature type="compositionally biased region" description="Basic and acidic residues" evidence="1">
    <location>
        <begin position="2369"/>
        <end position="2380"/>
    </location>
</feature>
<dbReference type="PANTHER" id="PTHR14435:SF2">
    <property type="entry name" value="ZINC FINGER PROTEIN 106"/>
    <property type="match status" value="1"/>
</dbReference>
<evidence type="ECO:0000313" key="3">
    <source>
        <dbReference type="Proteomes" id="UP000801492"/>
    </source>
</evidence>
<feature type="compositionally biased region" description="Basic residues" evidence="1">
    <location>
        <begin position="1681"/>
        <end position="1695"/>
    </location>
</feature>
<feature type="region of interest" description="Disordered" evidence="1">
    <location>
        <begin position="2051"/>
        <end position="2172"/>
    </location>
</feature>
<feature type="compositionally biased region" description="Basic and acidic residues" evidence="1">
    <location>
        <begin position="916"/>
        <end position="942"/>
    </location>
</feature>
<feature type="compositionally biased region" description="Polar residues" evidence="1">
    <location>
        <begin position="868"/>
        <end position="882"/>
    </location>
</feature>
<feature type="region of interest" description="Disordered" evidence="1">
    <location>
        <begin position="1"/>
        <end position="34"/>
    </location>
</feature>
<dbReference type="GO" id="GO:0003723">
    <property type="term" value="F:RNA binding"/>
    <property type="evidence" value="ECO:0007669"/>
    <property type="project" value="InterPro"/>
</dbReference>
<feature type="compositionally biased region" description="Basic residues" evidence="1">
    <location>
        <begin position="1078"/>
        <end position="1099"/>
    </location>
</feature>
<feature type="compositionally biased region" description="Basic and acidic residues" evidence="1">
    <location>
        <begin position="1819"/>
        <end position="1841"/>
    </location>
</feature>
<feature type="compositionally biased region" description="Basic and acidic residues" evidence="1">
    <location>
        <begin position="900"/>
        <end position="909"/>
    </location>
</feature>
<feature type="compositionally biased region" description="Basic residues" evidence="1">
    <location>
        <begin position="1118"/>
        <end position="1127"/>
    </location>
</feature>
<dbReference type="GO" id="GO:0017124">
    <property type="term" value="F:SH3 domain binding"/>
    <property type="evidence" value="ECO:0007669"/>
    <property type="project" value="TreeGrafter"/>
</dbReference>
<feature type="compositionally biased region" description="Polar residues" evidence="1">
    <location>
        <begin position="1364"/>
        <end position="1381"/>
    </location>
</feature>
<accession>A0A8K0DER0</accession>
<feature type="compositionally biased region" description="Basic and acidic residues" evidence="1">
    <location>
        <begin position="1671"/>
        <end position="1680"/>
    </location>
</feature>
<dbReference type="OrthoDB" id="10002522at2759"/>
<dbReference type="Gene3D" id="2.130.10.10">
    <property type="entry name" value="YVTN repeat-like/Quinoprotein amine dehydrogenase"/>
    <property type="match status" value="1"/>
</dbReference>
<feature type="compositionally biased region" description="Basic residues" evidence="1">
    <location>
        <begin position="1557"/>
        <end position="1568"/>
    </location>
</feature>
<dbReference type="InterPro" id="IPR036322">
    <property type="entry name" value="WD40_repeat_dom_sf"/>
</dbReference>
<organism evidence="2 3">
    <name type="scientific">Ignelater luminosus</name>
    <name type="common">Cucubano</name>
    <name type="synonym">Pyrophorus luminosus</name>
    <dbReference type="NCBI Taxonomy" id="2038154"/>
    <lineage>
        <taxon>Eukaryota</taxon>
        <taxon>Metazoa</taxon>
        <taxon>Ecdysozoa</taxon>
        <taxon>Arthropoda</taxon>
        <taxon>Hexapoda</taxon>
        <taxon>Insecta</taxon>
        <taxon>Pterygota</taxon>
        <taxon>Neoptera</taxon>
        <taxon>Endopterygota</taxon>
        <taxon>Coleoptera</taxon>
        <taxon>Polyphaga</taxon>
        <taxon>Elateriformia</taxon>
        <taxon>Elateroidea</taxon>
        <taxon>Elateridae</taxon>
        <taxon>Agrypninae</taxon>
        <taxon>Pyrophorini</taxon>
        <taxon>Ignelater</taxon>
    </lineage>
</organism>
<feature type="compositionally biased region" description="Basic and acidic residues" evidence="1">
    <location>
        <begin position="1473"/>
        <end position="1484"/>
    </location>
</feature>
<gene>
    <name evidence="2" type="ORF">ILUMI_01403</name>
</gene>
<feature type="region of interest" description="Disordered" evidence="1">
    <location>
        <begin position="2232"/>
        <end position="2471"/>
    </location>
</feature>
<evidence type="ECO:0000256" key="1">
    <source>
        <dbReference type="SAM" id="MobiDB-lite"/>
    </source>
</evidence>
<feature type="region of interest" description="Disordered" evidence="1">
    <location>
        <begin position="1061"/>
        <end position="1145"/>
    </location>
</feature>
<feature type="compositionally biased region" description="Basic and acidic residues" evidence="1">
    <location>
        <begin position="2332"/>
        <end position="2344"/>
    </location>
</feature>
<feature type="compositionally biased region" description="Gly residues" evidence="1">
    <location>
        <begin position="19"/>
        <end position="34"/>
    </location>
</feature>
<feature type="region of interest" description="Disordered" evidence="1">
    <location>
        <begin position="483"/>
        <end position="549"/>
    </location>
</feature>
<feature type="compositionally biased region" description="Polar residues" evidence="1">
    <location>
        <begin position="2316"/>
        <end position="2331"/>
    </location>
</feature>
<keyword evidence="3" id="KW-1185">Reference proteome</keyword>
<feature type="compositionally biased region" description="Polar residues" evidence="1">
    <location>
        <begin position="727"/>
        <end position="754"/>
    </location>
</feature>
<feature type="compositionally biased region" description="Polar residues" evidence="1">
    <location>
        <begin position="504"/>
        <end position="549"/>
    </location>
</feature>
<dbReference type="Proteomes" id="UP000801492">
    <property type="component" value="Unassembled WGS sequence"/>
</dbReference>
<dbReference type="GO" id="GO:0016020">
    <property type="term" value="C:membrane"/>
    <property type="evidence" value="ECO:0007669"/>
    <property type="project" value="TreeGrafter"/>
</dbReference>
<feature type="compositionally biased region" description="Basic and acidic residues" evidence="1">
    <location>
        <begin position="1128"/>
        <end position="1139"/>
    </location>
</feature>
<feature type="compositionally biased region" description="Basic and acidic residues" evidence="1">
    <location>
        <begin position="1401"/>
        <end position="1417"/>
    </location>
</feature>
<feature type="region of interest" description="Disordered" evidence="1">
    <location>
        <begin position="727"/>
        <end position="758"/>
    </location>
</feature>
<comment type="caution">
    <text evidence="2">The sequence shown here is derived from an EMBL/GenBank/DDBJ whole genome shotgun (WGS) entry which is preliminary data.</text>
</comment>
<dbReference type="PANTHER" id="PTHR14435">
    <property type="entry name" value="ZINC FINGER PROTEIN 106"/>
    <property type="match status" value="1"/>
</dbReference>
<dbReference type="EMBL" id="VTPC01000680">
    <property type="protein sequence ID" value="KAF2904778.1"/>
    <property type="molecule type" value="Genomic_DNA"/>
</dbReference>